<feature type="binding site" evidence="4">
    <location>
        <position position="153"/>
    </location>
    <ligand>
        <name>Mn(2+)</name>
        <dbReference type="ChEBI" id="CHEBI:29035"/>
        <label>1</label>
    </ligand>
</feature>
<dbReference type="EMBL" id="VISO01000001">
    <property type="protein sequence ID" value="TVZ75084.1"/>
    <property type="molecule type" value="Genomic_DNA"/>
</dbReference>
<dbReference type="GO" id="GO:0008783">
    <property type="term" value="F:agmatinase activity"/>
    <property type="evidence" value="ECO:0007669"/>
    <property type="project" value="TreeGrafter"/>
</dbReference>
<dbReference type="PANTHER" id="PTHR11358:SF26">
    <property type="entry name" value="GUANIDINO ACID HYDROLASE, MITOCHONDRIAL"/>
    <property type="match status" value="1"/>
</dbReference>
<comment type="caution">
    <text evidence="6">The sequence shown here is derived from an EMBL/GenBank/DDBJ whole genome shotgun (WGS) entry which is preliminary data.</text>
</comment>
<dbReference type="PROSITE" id="PS51409">
    <property type="entry name" value="ARGINASE_2"/>
    <property type="match status" value="1"/>
</dbReference>
<feature type="binding site" evidence="4">
    <location>
        <position position="131"/>
    </location>
    <ligand>
        <name>Mn(2+)</name>
        <dbReference type="ChEBI" id="CHEBI:29035"/>
        <label>1</label>
    </ligand>
</feature>
<dbReference type="GO" id="GO:0033389">
    <property type="term" value="P:putrescine biosynthetic process from arginine, via agmatine"/>
    <property type="evidence" value="ECO:0007669"/>
    <property type="project" value="TreeGrafter"/>
</dbReference>
<feature type="binding site" evidence="4">
    <location>
        <position position="239"/>
    </location>
    <ligand>
        <name>Mn(2+)</name>
        <dbReference type="ChEBI" id="CHEBI:29035"/>
        <label>1</label>
    </ligand>
</feature>
<dbReference type="AlphaFoldDB" id="A0A559TKF1"/>
<feature type="binding site" evidence="4">
    <location>
        <position position="155"/>
    </location>
    <ligand>
        <name>Mn(2+)</name>
        <dbReference type="ChEBI" id="CHEBI:29035"/>
        <label>1</label>
    </ligand>
</feature>
<dbReference type="PANTHER" id="PTHR11358">
    <property type="entry name" value="ARGINASE/AGMATINASE"/>
    <property type="match status" value="1"/>
</dbReference>
<dbReference type="Proteomes" id="UP000319824">
    <property type="component" value="Unassembled WGS sequence"/>
</dbReference>
<protein>
    <submittedName>
        <fullName evidence="6">Agmatinase</fullName>
    </submittedName>
</protein>
<evidence type="ECO:0000313" key="6">
    <source>
        <dbReference type="EMBL" id="TVZ75084.1"/>
    </source>
</evidence>
<name>A0A559TKF1_9HYPH</name>
<dbReference type="InterPro" id="IPR020855">
    <property type="entry name" value="Ureohydrolase_Mn_BS"/>
</dbReference>
<dbReference type="SUPFAM" id="SSF52768">
    <property type="entry name" value="Arginase/deacetylase"/>
    <property type="match status" value="1"/>
</dbReference>
<reference evidence="6 7" key="1">
    <citation type="submission" date="2019-06" db="EMBL/GenBank/DDBJ databases">
        <title>Pac Bio to generate improved reference genome sequences for organisms with transposon mutant libraries (support for FEBA project).</title>
        <authorList>
            <person name="Blow M."/>
        </authorList>
    </citation>
    <scope>NUCLEOTIDE SEQUENCE [LARGE SCALE GENOMIC DNA]</scope>
    <source>
        <strain evidence="6 7">USDA 1844</strain>
    </source>
</reference>
<organism evidence="6 7">
    <name type="scientific">Rhizobium mongolense USDA 1844</name>
    <dbReference type="NCBI Taxonomy" id="1079460"/>
    <lineage>
        <taxon>Bacteria</taxon>
        <taxon>Pseudomonadati</taxon>
        <taxon>Pseudomonadota</taxon>
        <taxon>Alphaproteobacteria</taxon>
        <taxon>Hyphomicrobiales</taxon>
        <taxon>Rhizobiaceae</taxon>
        <taxon>Rhizobium/Agrobacterium group</taxon>
        <taxon>Rhizobium</taxon>
    </lineage>
</organism>
<dbReference type="NCBIfam" id="TIGR01230">
    <property type="entry name" value="agmatinase"/>
    <property type="match status" value="1"/>
</dbReference>
<accession>A0A559TKF1</accession>
<dbReference type="InterPro" id="IPR005925">
    <property type="entry name" value="Agmatinase-rel"/>
</dbReference>
<evidence type="ECO:0000256" key="5">
    <source>
        <dbReference type="RuleBase" id="RU003684"/>
    </source>
</evidence>
<dbReference type="PIRSF" id="PIRSF036979">
    <property type="entry name" value="Arginase"/>
    <property type="match status" value="1"/>
</dbReference>
<dbReference type="Gene3D" id="3.40.800.10">
    <property type="entry name" value="Ureohydrolase domain"/>
    <property type="match status" value="1"/>
</dbReference>
<sequence>MTKRYSASLPSVGLTSFLRAPVVEDFSKIDADIALLGVPYDGGNGWRPGTRFGPREIRNLSVRYGAWGDQSGNGYWDIRTRKRFLENIRMVDCGDVDIAFYDFERNSRLMTSSVEAILDQGAFPVIIGGDHSVTYPNVRAFSRFKTIDIVHIDAHMDWRDNIDGVRHANAMPMRRIKELPFIRNMVHIGIRDIRTSAEQVRDAESAGAIVITRDEVRNEGVRGILNRFPELGNVFVSIDIDGLDPSIAPGTGSPTPDGLLYHEVRGLLEGVAATGNVVGFDLVEVNPMVDEGGRTCLLSSVMIMEFLGMIFANREPKKR</sequence>
<feature type="binding site" evidence="4">
    <location>
        <position position="157"/>
    </location>
    <ligand>
        <name>Mn(2+)</name>
        <dbReference type="ChEBI" id="CHEBI:29035"/>
        <label>1</label>
    </ligand>
</feature>
<dbReference type="Pfam" id="PF00491">
    <property type="entry name" value="Arginase"/>
    <property type="match status" value="1"/>
</dbReference>
<evidence type="ECO:0000256" key="3">
    <source>
        <dbReference type="ARBA" id="ARBA00022801"/>
    </source>
</evidence>
<dbReference type="PROSITE" id="PS01053">
    <property type="entry name" value="ARGINASE_1"/>
    <property type="match status" value="1"/>
</dbReference>
<dbReference type="InterPro" id="IPR023696">
    <property type="entry name" value="Ureohydrolase_dom_sf"/>
</dbReference>
<keyword evidence="2 4" id="KW-0479">Metal-binding</keyword>
<feature type="binding site" evidence="4">
    <location>
        <position position="241"/>
    </location>
    <ligand>
        <name>Mn(2+)</name>
        <dbReference type="ChEBI" id="CHEBI:29035"/>
        <label>1</label>
    </ligand>
</feature>
<proteinExistence type="inferred from homology"/>
<comment type="similarity">
    <text evidence="1">Belongs to the arginase family. Agmatinase subfamily.</text>
</comment>
<evidence type="ECO:0000256" key="4">
    <source>
        <dbReference type="PIRSR" id="PIRSR036979-1"/>
    </source>
</evidence>
<keyword evidence="4" id="KW-0464">Manganese</keyword>
<dbReference type="RefSeq" id="WP_022719319.1">
    <property type="nucleotide sequence ID" value="NZ_ATTQ01000054.1"/>
</dbReference>
<keyword evidence="3 5" id="KW-0378">Hydrolase</keyword>
<dbReference type="GO" id="GO:0046872">
    <property type="term" value="F:metal ion binding"/>
    <property type="evidence" value="ECO:0007669"/>
    <property type="project" value="UniProtKB-KW"/>
</dbReference>
<gene>
    <name evidence="6" type="ORF">BCL32_0471</name>
</gene>
<evidence type="ECO:0000313" key="7">
    <source>
        <dbReference type="Proteomes" id="UP000319824"/>
    </source>
</evidence>
<evidence type="ECO:0000256" key="2">
    <source>
        <dbReference type="ARBA" id="ARBA00022723"/>
    </source>
</evidence>
<dbReference type="InterPro" id="IPR006035">
    <property type="entry name" value="Ureohydrolase"/>
</dbReference>
<comment type="cofactor">
    <cofactor evidence="4">
        <name>Mn(2+)</name>
        <dbReference type="ChEBI" id="CHEBI:29035"/>
    </cofactor>
    <text evidence="4">Binds 2 manganese ions per subunit.</text>
</comment>
<evidence type="ECO:0000256" key="1">
    <source>
        <dbReference type="ARBA" id="ARBA00009227"/>
    </source>
</evidence>